<name>A0A1I5B4G9_9FLAO</name>
<evidence type="ECO:0000313" key="1">
    <source>
        <dbReference type="EMBL" id="SFN69616.1"/>
    </source>
</evidence>
<dbReference type="OrthoDB" id="1422566at2"/>
<keyword evidence="2" id="KW-1185">Reference proteome</keyword>
<accession>A0A1I5B4G9</accession>
<dbReference type="RefSeq" id="WP_093409437.1">
    <property type="nucleotide sequence ID" value="NZ_FOVL01000013.1"/>
</dbReference>
<dbReference type="Proteomes" id="UP000199153">
    <property type="component" value="Unassembled WGS sequence"/>
</dbReference>
<reference evidence="1 2" key="1">
    <citation type="submission" date="2016-10" db="EMBL/GenBank/DDBJ databases">
        <authorList>
            <person name="de Groot N.N."/>
        </authorList>
    </citation>
    <scope>NUCLEOTIDE SEQUENCE [LARGE SCALE GENOMIC DNA]</scope>
    <source>
        <strain evidence="1 2">DSM 17794</strain>
    </source>
</reference>
<gene>
    <name evidence="1" type="ORF">SAMN05660413_02170</name>
</gene>
<protein>
    <recommendedName>
        <fullName evidence="3">Cthe-2314-like HEPN domain-containing protein</fullName>
    </recommendedName>
</protein>
<dbReference type="EMBL" id="FOVL01000013">
    <property type="protein sequence ID" value="SFN69616.1"/>
    <property type="molecule type" value="Genomic_DNA"/>
</dbReference>
<sequence>MKNPYENPLIQLFQKIVELRHSSNRINSVLRKDVEKYTKEEASFFSGSSLIISDWTGNTDNGWELNFHTGVSIKTEKENYAKEVDKIVSRECCLAFAQSFEALETFLKDCVYQNFLIHISPIEREEIQGGDNLFKLVKKACGENFIKSSKTNNKNLHFKQFWSTVSESRHAIVHSSCRIKIKKIKKSADHFATFEYLFDYEKLEDETLLIKLDYKQLDKVQKHLSEFAYQVYKILSKEESLVNKFK</sequence>
<evidence type="ECO:0000313" key="2">
    <source>
        <dbReference type="Proteomes" id="UP000199153"/>
    </source>
</evidence>
<dbReference type="AlphaFoldDB" id="A0A1I5B4G9"/>
<proteinExistence type="predicted"/>
<evidence type="ECO:0008006" key="3">
    <source>
        <dbReference type="Google" id="ProtNLM"/>
    </source>
</evidence>
<organism evidence="1 2">
    <name type="scientific">Salegentibacter flavus</name>
    <dbReference type="NCBI Taxonomy" id="287099"/>
    <lineage>
        <taxon>Bacteria</taxon>
        <taxon>Pseudomonadati</taxon>
        <taxon>Bacteroidota</taxon>
        <taxon>Flavobacteriia</taxon>
        <taxon>Flavobacteriales</taxon>
        <taxon>Flavobacteriaceae</taxon>
        <taxon>Salegentibacter</taxon>
    </lineage>
</organism>